<dbReference type="Proteomes" id="UP000053617">
    <property type="component" value="Unassembled WGS sequence"/>
</dbReference>
<proteinExistence type="predicted"/>
<evidence type="ECO:0000313" key="2">
    <source>
        <dbReference type="Proteomes" id="UP000053617"/>
    </source>
</evidence>
<keyword evidence="2" id="KW-1185">Reference proteome</keyword>
<dbReference type="HOGENOM" id="CLU_891823_0_0_1"/>
<dbReference type="AlphaFoldDB" id="A0A0D2GV03"/>
<accession>A0A0D2GV03</accession>
<dbReference type="STRING" id="1442369.A0A0D2GV03"/>
<gene>
    <name evidence="1" type="ORF">Z518_08037</name>
</gene>
<dbReference type="PANTHER" id="PTHR37540:SF5">
    <property type="entry name" value="TRANSCRIPTION FACTOR DOMAIN-CONTAINING PROTEIN"/>
    <property type="match status" value="1"/>
</dbReference>
<reference evidence="1 2" key="1">
    <citation type="submission" date="2015-01" db="EMBL/GenBank/DDBJ databases">
        <title>The Genome Sequence of Rhinocladiella mackenzie CBS 650.93.</title>
        <authorList>
            <consortium name="The Broad Institute Genomics Platform"/>
            <person name="Cuomo C."/>
            <person name="de Hoog S."/>
            <person name="Gorbushina A."/>
            <person name="Stielow B."/>
            <person name="Teixiera M."/>
            <person name="Abouelleil A."/>
            <person name="Chapman S.B."/>
            <person name="Priest M."/>
            <person name="Young S.K."/>
            <person name="Wortman J."/>
            <person name="Nusbaum C."/>
            <person name="Birren B."/>
        </authorList>
    </citation>
    <scope>NUCLEOTIDE SEQUENCE [LARGE SCALE GENOMIC DNA]</scope>
    <source>
        <strain evidence="1 2">CBS 650.93</strain>
    </source>
</reference>
<organism evidence="1 2">
    <name type="scientific">Rhinocladiella mackenziei CBS 650.93</name>
    <dbReference type="NCBI Taxonomy" id="1442369"/>
    <lineage>
        <taxon>Eukaryota</taxon>
        <taxon>Fungi</taxon>
        <taxon>Dikarya</taxon>
        <taxon>Ascomycota</taxon>
        <taxon>Pezizomycotina</taxon>
        <taxon>Eurotiomycetes</taxon>
        <taxon>Chaetothyriomycetidae</taxon>
        <taxon>Chaetothyriales</taxon>
        <taxon>Herpotrichiellaceae</taxon>
        <taxon>Rhinocladiella</taxon>
    </lineage>
</organism>
<name>A0A0D2GV03_9EURO</name>
<dbReference type="OrthoDB" id="4158087at2759"/>
<protein>
    <recommendedName>
        <fullName evidence="3">Transcription factor domain-containing protein</fullName>
    </recommendedName>
</protein>
<evidence type="ECO:0000313" key="1">
    <source>
        <dbReference type="EMBL" id="KIX02098.1"/>
    </source>
</evidence>
<dbReference type="VEuPathDB" id="FungiDB:Z518_08037"/>
<dbReference type="GeneID" id="25296108"/>
<sequence>MYLDATAFSAQAYFDIVLGRRKNHFTLSRIGTESMPTMHFLKTVRLLRERLVLADEQAKVSDPTILVVLIFATHAHILGEHETAMHHMEGLKKMVDLRGGIVAFKKNSKLVIELLRCDIGIAFHSGSKPLFTFPDGAFADASFMPDLCPSPYPQPTTSTFSTKTPTTQNTLETLLATRIDRHISTVWRTMRTFCKQINIAAQTQSKLPQELFLHSMASVMYPILNLRFSSGSLDEALRLGLLAFSSNIFLQWQDARLPCMYFPTAYRSCLELDLEFSWDRHDKSSLSSASSSCVGQALDQVEYRFMYDQVVE</sequence>
<evidence type="ECO:0008006" key="3">
    <source>
        <dbReference type="Google" id="ProtNLM"/>
    </source>
</evidence>
<dbReference type="PANTHER" id="PTHR37540">
    <property type="entry name" value="TRANSCRIPTION FACTOR (ACR-2), PUTATIVE-RELATED-RELATED"/>
    <property type="match status" value="1"/>
</dbReference>
<dbReference type="RefSeq" id="XP_013269234.1">
    <property type="nucleotide sequence ID" value="XM_013413780.1"/>
</dbReference>
<dbReference type="EMBL" id="KN847480">
    <property type="protein sequence ID" value="KIX02098.1"/>
    <property type="molecule type" value="Genomic_DNA"/>
</dbReference>